<evidence type="ECO:0000256" key="1">
    <source>
        <dbReference type="ARBA" id="ARBA00009437"/>
    </source>
</evidence>
<dbReference type="SUPFAM" id="SSF53850">
    <property type="entry name" value="Periplasmic binding protein-like II"/>
    <property type="match status" value="1"/>
</dbReference>
<gene>
    <name evidence="7" type="ORF">QWZ14_01475</name>
</gene>
<proteinExistence type="inferred from homology"/>
<feature type="transmembrane region" description="Helical" evidence="5">
    <location>
        <begin position="234"/>
        <end position="252"/>
    </location>
</feature>
<evidence type="ECO:0000259" key="6">
    <source>
        <dbReference type="PROSITE" id="PS50931"/>
    </source>
</evidence>
<dbReference type="InterPro" id="IPR005119">
    <property type="entry name" value="LysR_subst-bd"/>
</dbReference>
<feature type="transmembrane region" description="Helical" evidence="5">
    <location>
        <begin position="258"/>
        <end position="276"/>
    </location>
</feature>
<dbReference type="PRINTS" id="PR00039">
    <property type="entry name" value="HTHLYSR"/>
</dbReference>
<dbReference type="RefSeq" id="WP_290314780.1">
    <property type="nucleotide sequence ID" value="NZ_JAUFPN010000012.1"/>
</dbReference>
<accession>A0ABT7ZZZ5</accession>
<keyword evidence="3" id="KW-0238">DNA-binding</keyword>
<feature type="domain" description="HTH lysR-type" evidence="6">
    <location>
        <begin position="1"/>
        <end position="61"/>
    </location>
</feature>
<dbReference type="PROSITE" id="PS50931">
    <property type="entry name" value="HTH_LYSR"/>
    <property type="match status" value="1"/>
</dbReference>
<keyword evidence="2" id="KW-0805">Transcription regulation</keyword>
<name>A0ABT7ZZZ5_9PROT</name>
<evidence type="ECO:0000256" key="3">
    <source>
        <dbReference type="ARBA" id="ARBA00023125"/>
    </source>
</evidence>
<evidence type="ECO:0000256" key="5">
    <source>
        <dbReference type="SAM" id="Phobius"/>
    </source>
</evidence>
<sequence length="302" mass="31766">MDFRILRRMGHFLAVAEEGHFGRAAARLGVSQPPLTAQIQALEAELGVRLLERTRKGARPTREGEALLPILRRLAEDAKQVESLAKELRAGRHAPMAMACVTSALFDYLPPLVRGLRAAAPDSALAVREMDTADAVEALRRGEVDFALARLDRDRPPLRVMPLGADALVVALPKGHPLLAEPGPLPLAALAGEALVLLPRSISPAYFDRQVTACRAAGFEPVAMREVGSAMAQLAFVAAGLGVALVSSGMAVLRPPGVAFRALAGPVASVGVALVWNGERETEAARAAVAVAGRVFPAAEKG</sequence>
<keyword evidence="8" id="KW-1185">Reference proteome</keyword>
<keyword evidence="4" id="KW-0804">Transcription</keyword>
<evidence type="ECO:0000313" key="8">
    <source>
        <dbReference type="Proteomes" id="UP001529369"/>
    </source>
</evidence>
<dbReference type="InterPro" id="IPR036390">
    <property type="entry name" value="WH_DNA-bd_sf"/>
</dbReference>
<keyword evidence="5" id="KW-1133">Transmembrane helix</keyword>
<dbReference type="Proteomes" id="UP001529369">
    <property type="component" value="Unassembled WGS sequence"/>
</dbReference>
<dbReference type="PANTHER" id="PTHR30346:SF0">
    <property type="entry name" value="HCA OPERON TRANSCRIPTIONAL ACTIVATOR HCAR"/>
    <property type="match status" value="1"/>
</dbReference>
<comment type="caution">
    <text evidence="7">The sequence shown here is derived from an EMBL/GenBank/DDBJ whole genome shotgun (WGS) entry which is preliminary data.</text>
</comment>
<dbReference type="InterPro" id="IPR036388">
    <property type="entry name" value="WH-like_DNA-bd_sf"/>
</dbReference>
<dbReference type="SUPFAM" id="SSF46785">
    <property type="entry name" value="Winged helix' DNA-binding domain"/>
    <property type="match status" value="1"/>
</dbReference>
<dbReference type="Pfam" id="PF00126">
    <property type="entry name" value="HTH_1"/>
    <property type="match status" value="1"/>
</dbReference>
<comment type="similarity">
    <text evidence="1">Belongs to the LysR transcriptional regulatory family.</text>
</comment>
<dbReference type="Gene3D" id="3.40.190.10">
    <property type="entry name" value="Periplasmic binding protein-like II"/>
    <property type="match status" value="2"/>
</dbReference>
<evidence type="ECO:0000256" key="4">
    <source>
        <dbReference type="ARBA" id="ARBA00023163"/>
    </source>
</evidence>
<protein>
    <submittedName>
        <fullName evidence="7">LysR family transcriptional regulator</fullName>
    </submittedName>
</protein>
<dbReference type="EMBL" id="JAUFPN010000012">
    <property type="protein sequence ID" value="MDN3563048.1"/>
    <property type="molecule type" value="Genomic_DNA"/>
</dbReference>
<keyword evidence="5" id="KW-0472">Membrane</keyword>
<keyword evidence="5" id="KW-0812">Transmembrane</keyword>
<reference evidence="8" key="1">
    <citation type="journal article" date="2019" name="Int. J. Syst. Evol. Microbiol.">
        <title>The Global Catalogue of Microorganisms (GCM) 10K type strain sequencing project: providing services to taxonomists for standard genome sequencing and annotation.</title>
        <authorList>
            <consortium name="The Broad Institute Genomics Platform"/>
            <consortium name="The Broad Institute Genome Sequencing Center for Infectious Disease"/>
            <person name="Wu L."/>
            <person name="Ma J."/>
        </authorList>
    </citation>
    <scope>NUCLEOTIDE SEQUENCE [LARGE SCALE GENOMIC DNA]</scope>
    <source>
        <strain evidence="8">CECT 7131</strain>
    </source>
</reference>
<dbReference type="CDD" id="cd08414">
    <property type="entry name" value="PBP2_LTTR_aromatics_like"/>
    <property type="match status" value="1"/>
</dbReference>
<organism evidence="7 8">
    <name type="scientific">Paeniroseomonas aquatica</name>
    <dbReference type="NCBI Taxonomy" id="373043"/>
    <lineage>
        <taxon>Bacteria</taxon>
        <taxon>Pseudomonadati</taxon>
        <taxon>Pseudomonadota</taxon>
        <taxon>Alphaproteobacteria</taxon>
        <taxon>Acetobacterales</taxon>
        <taxon>Acetobacteraceae</taxon>
        <taxon>Paeniroseomonas</taxon>
    </lineage>
</organism>
<evidence type="ECO:0000256" key="2">
    <source>
        <dbReference type="ARBA" id="ARBA00023015"/>
    </source>
</evidence>
<dbReference type="Pfam" id="PF03466">
    <property type="entry name" value="LysR_substrate"/>
    <property type="match status" value="1"/>
</dbReference>
<dbReference type="Gene3D" id="1.10.10.10">
    <property type="entry name" value="Winged helix-like DNA-binding domain superfamily/Winged helix DNA-binding domain"/>
    <property type="match status" value="1"/>
</dbReference>
<dbReference type="InterPro" id="IPR000847">
    <property type="entry name" value="LysR_HTH_N"/>
</dbReference>
<evidence type="ECO:0000313" key="7">
    <source>
        <dbReference type="EMBL" id="MDN3563048.1"/>
    </source>
</evidence>
<dbReference type="PANTHER" id="PTHR30346">
    <property type="entry name" value="TRANSCRIPTIONAL DUAL REGULATOR HCAR-RELATED"/>
    <property type="match status" value="1"/>
</dbReference>